<organism evidence="2 3">
    <name type="scientific">Actinokineospora iranica</name>
    <dbReference type="NCBI Taxonomy" id="1271860"/>
    <lineage>
        <taxon>Bacteria</taxon>
        <taxon>Bacillati</taxon>
        <taxon>Actinomycetota</taxon>
        <taxon>Actinomycetes</taxon>
        <taxon>Pseudonocardiales</taxon>
        <taxon>Pseudonocardiaceae</taxon>
        <taxon>Actinokineospora</taxon>
    </lineage>
</organism>
<keyword evidence="1" id="KW-0472">Membrane</keyword>
<reference evidence="3" key="1">
    <citation type="submission" date="2016-10" db="EMBL/GenBank/DDBJ databases">
        <authorList>
            <person name="Varghese N."/>
            <person name="Submissions S."/>
        </authorList>
    </citation>
    <scope>NUCLEOTIDE SEQUENCE [LARGE SCALE GENOMIC DNA]</scope>
    <source>
        <strain evidence="3">IBRC-M 10403</strain>
    </source>
</reference>
<proteinExistence type="predicted"/>
<dbReference type="AlphaFoldDB" id="A0A1G6NDB7"/>
<accession>A0A1G6NDB7</accession>
<keyword evidence="3" id="KW-1185">Reference proteome</keyword>
<name>A0A1G6NDB7_9PSEU</name>
<keyword evidence="1" id="KW-0812">Transmembrane</keyword>
<evidence type="ECO:0000313" key="2">
    <source>
        <dbReference type="EMBL" id="SDC65691.1"/>
    </source>
</evidence>
<evidence type="ECO:0000256" key="1">
    <source>
        <dbReference type="SAM" id="Phobius"/>
    </source>
</evidence>
<evidence type="ECO:0000313" key="3">
    <source>
        <dbReference type="Proteomes" id="UP000199501"/>
    </source>
</evidence>
<dbReference type="Proteomes" id="UP000199501">
    <property type="component" value="Unassembled WGS sequence"/>
</dbReference>
<gene>
    <name evidence="2" type="ORF">SAMN05216174_103304</name>
</gene>
<keyword evidence="1" id="KW-1133">Transmembrane helix</keyword>
<feature type="transmembrane region" description="Helical" evidence="1">
    <location>
        <begin position="21"/>
        <end position="52"/>
    </location>
</feature>
<protein>
    <submittedName>
        <fullName evidence="2">Uncharacterized protein</fullName>
    </submittedName>
</protein>
<dbReference type="EMBL" id="FMZZ01000003">
    <property type="protein sequence ID" value="SDC65691.1"/>
    <property type="molecule type" value="Genomic_DNA"/>
</dbReference>
<feature type="transmembrane region" description="Helical" evidence="1">
    <location>
        <begin position="58"/>
        <end position="84"/>
    </location>
</feature>
<dbReference type="RefSeq" id="WP_091449566.1">
    <property type="nucleotide sequence ID" value="NZ_FMZZ01000003.1"/>
</dbReference>
<sequence length="88" mass="8583">MRNKPNPERESPDDLDSLFGLRTLVIVALAAMVGLFVGLAAGVPAGLAAAAVSPATGLVVGLASGIAAALLGGLTAAGALHGLVRRGR</sequence>